<accession>A0A2S9YEA9</accession>
<comment type="caution">
    <text evidence="1">The sequence shown here is derived from an EMBL/GenBank/DDBJ whole genome shotgun (WGS) entry which is preliminary data.</text>
</comment>
<dbReference type="EMBL" id="PVNK01000083">
    <property type="protein sequence ID" value="PRQ03450.1"/>
    <property type="molecule type" value="Genomic_DNA"/>
</dbReference>
<evidence type="ECO:0000313" key="2">
    <source>
        <dbReference type="Proteomes" id="UP000237968"/>
    </source>
</evidence>
<name>A0A2S9YEA9_9BACT</name>
<keyword evidence="2" id="KW-1185">Reference proteome</keyword>
<dbReference type="AlphaFoldDB" id="A0A2S9YEA9"/>
<protein>
    <submittedName>
        <fullName evidence="1">Uncharacterized protein</fullName>
    </submittedName>
</protein>
<reference evidence="1 2" key="1">
    <citation type="submission" date="2018-03" db="EMBL/GenBank/DDBJ databases">
        <title>Draft Genome Sequences of the Obligatory Marine Myxobacteria Enhygromyxa salina SWB005.</title>
        <authorList>
            <person name="Poehlein A."/>
            <person name="Moghaddam J.A."/>
            <person name="Harms H."/>
            <person name="Alanjari M."/>
            <person name="Koenig G.M."/>
            <person name="Daniel R."/>
            <person name="Schaeberle T.F."/>
        </authorList>
    </citation>
    <scope>NUCLEOTIDE SEQUENCE [LARGE SCALE GENOMIC DNA]</scope>
    <source>
        <strain evidence="1 2">SWB005</strain>
    </source>
</reference>
<evidence type="ECO:0000313" key="1">
    <source>
        <dbReference type="EMBL" id="PRQ03450.1"/>
    </source>
</evidence>
<proteinExistence type="predicted"/>
<dbReference type="RefSeq" id="WP_181197498.1">
    <property type="nucleotide sequence ID" value="NZ_PVNK01000083.1"/>
</dbReference>
<sequence>MTAPTDLDRSLLDIAALHLPPLAPLLRAADPAGTVSPRSRMLCAGLACLARACYAALGGQRHSEAVGEAAAMLSLLTKIDDQVIDAIDFHGGPLAIEREPGPLDRRTRAYLAPTLASIRSASPANAEPRCELAATLGQRLRALAGARERLAHVIDTIAFGWEVQVRAVRLLSSDPTRVDPRAVEAVTADISGAWLLMVTMIGELPEDARRPLRAHELAAFYDWGLHIQTADALADLHKDTADGLVASRPGVLLAQGAPELWRFALGQGRLAPLYRGVSEAKIDLDTLPAADEVDRLGEALADLGQVPIWLRWIHGFLTWRWLVHPLCPRELDEAQLAALFPDRLGRALGRGWAGGWARWQGAMNRAQRSEAGQCSAP</sequence>
<gene>
    <name evidence="1" type="ORF">ENSA5_15760</name>
</gene>
<dbReference type="Proteomes" id="UP000237968">
    <property type="component" value="Unassembled WGS sequence"/>
</dbReference>
<organism evidence="1 2">
    <name type="scientific">Enhygromyxa salina</name>
    <dbReference type="NCBI Taxonomy" id="215803"/>
    <lineage>
        <taxon>Bacteria</taxon>
        <taxon>Pseudomonadati</taxon>
        <taxon>Myxococcota</taxon>
        <taxon>Polyangia</taxon>
        <taxon>Nannocystales</taxon>
        <taxon>Nannocystaceae</taxon>
        <taxon>Enhygromyxa</taxon>
    </lineage>
</organism>